<proteinExistence type="predicted"/>
<dbReference type="Proteomes" id="UP000630353">
    <property type="component" value="Unassembled WGS sequence"/>
</dbReference>
<evidence type="ECO:0000313" key="3">
    <source>
        <dbReference type="Proteomes" id="UP000630353"/>
    </source>
</evidence>
<dbReference type="RefSeq" id="WP_229836898.1">
    <property type="nucleotide sequence ID" value="NZ_BMZS01000004.1"/>
</dbReference>
<keyword evidence="3" id="KW-1185">Reference proteome</keyword>
<dbReference type="EMBL" id="BMZS01000004">
    <property type="protein sequence ID" value="GHD49795.1"/>
    <property type="molecule type" value="Genomic_DNA"/>
</dbReference>
<evidence type="ECO:0000313" key="2">
    <source>
        <dbReference type="EMBL" id="GHD49795.1"/>
    </source>
</evidence>
<protein>
    <submittedName>
        <fullName evidence="2">Uncharacterized protein</fullName>
    </submittedName>
</protein>
<name>A0A919CPM5_9PROT</name>
<dbReference type="AlphaFoldDB" id="A0A919CPM5"/>
<reference evidence="2" key="2">
    <citation type="submission" date="2020-09" db="EMBL/GenBank/DDBJ databases">
        <authorList>
            <person name="Sun Q."/>
            <person name="Kim S."/>
        </authorList>
    </citation>
    <scope>NUCLEOTIDE SEQUENCE</scope>
    <source>
        <strain evidence="2">KCTC 42651</strain>
    </source>
</reference>
<feature type="region of interest" description="Disordered" evidence="1">
    <location>
        <begin position="77"/>
        <end position="99"/>
    </location>
</feature>
<sequence length="99" mass="10629">MDGRVMGRMKRELLEREDNALRVERLADLLAGRVGVACSCNRCGHRAEAPVTLLLAQLGPDFPVPEIGTRMRCGSCGSKDVATRPAPVAEQRLSQAAVG</sequence>
<organism evidence="2 3">
    <name type="scientific">Thalassobaculum fulvum</name>
    <dbReference type="NCBI Taxonomy" id="1633335"/>
    <lineage>
        <taxon>Bacteria</taxon>
        <taxon>Pseudomonadati</taxon>
        <taxon>Pseudomonadota</taxon>
        <taxon>Alphaproteobacteria</taxon>
        <taxon>Rhodospirillales</taxon>
        <taxon>Thalassobaculaceae</taxon>
        <taxon>Thalassobaculum</taxon>
    </lineage>
</organism>
<reference evidence="2" key="1">
    <citation type="journal article" date="2014" name="Int. J. Syst. Evol. Microbiol.">
        <title>Complete genome sequence of Corynebacterium casei LMG S-19264T (=DSM 44701T), isolated from a smear-ripened cheese.</title>
        <authorList>
            <consortium name="US DOE Joint Genome Institute (JGI-PGF)"/>
            <person name="Walter F."/>
            <person name="Albersmeier A."/>
            <person name="Kalinowski J."/>
            <person name="Ruckert C."/>
        </authorList>
    </citation>
    <scope>NUCLEOTIDE SEQUENCE</scope>
    <source>
        <strain evidence="2">KCTC 42651</strain>
    </source>
</reference>
<accession>A0A919CPM5</accession>
<evidence type="ECO:0000256" key="1">
    <source>
        <dbReference type="SAM" id="MobiDB-lite"/>
    </source>
</evidence>
<comment type="caution">
    <text evidence="2">The sequence shown here is derived from an EMBL/GenBank/DDBJ whole genome shotgun (WGS) entry which is preliminary data.</text>
</comment>
<gene>
    <name evidence="2" type="ORF">GCM10017083_22540</name>
</gene>